<dbReference type="InterPro" id="IPR015915">
    <property type="entry name" value="Kelch-typ_b-propeller"/>
</dbReference>
<dbReference type="Gene3D" id="2.120.10.80">
    <property type="entry name" value="Kelch-type beta propeller"/>
    <property type="match status" value="2"/>
</dbReference>
<keyword evidence="2" id="KW-0677">Repeat</keyword>
<dbReference type="InterPro" id="IPR026444">
    <property type="entry name" value="Secre_tail"/>
</dbReference>
<dbReference type="InterPro" id="IPR037293">
    <property type="entry name" value="Gal_Oxidase_central_sf"/>
</dbReference>
<dbReference type="PANTHER" id="PTHR46093">
    <property type="entry name" value="ACYL-COA-BINDING DOMAIN-CONTAINING PROTEIN 5"/>
    <property type="match status" value="1"/>
</dbReference>
<sequence>MSRLYAATLSCTASAALRIALVILGCFLSSPGFALPPRWAELPPPPLSGGAMVLDPVRNRMLLVGGSSPATVWSLPLTGPLVWTELATQGSPPALSANGIIYDPLRDRLVTWVRAPGCVACGPPRTWVLRFDVVPPAWEILPTVGTDPSNRGGFSAIYDEPRDRMIMFGGFIGSFGTKTNEVDALTFSPTPTWSQLSPAGNPPTGRAEQTAIYDPNGDRMIVFGGVADSPQGVVTLDESWSLSLSGTPTWTFLTPTGSLPSARTGHSAVRDPLGQRMIVFGGGNGFADTWALSLTAGNVATWSSLATGPPGRASHVAAYDPINQRMMLYGGGYGGGSRSDLWALSLAGTPAWSQLSTFVTPPPAVGWYGATIDSVRDRMYVFEGSGTSEQTWMRSLGTDDGWASVTVGNPNPVARLNPVAVNDPAGDQALLFGGLPAGVTTYLDDTWGFAYGSMSWSKLTKNNDPRPPARSYAFGGFDRQRRKLIIYGGEGAGTPPATFRVLDDTWSFDAATKAWTQLAAGSFGGRWGVTGIYDPLRDRLVTFGGADTLATYDDVHVLNLAGGTWSALATQGSPPPLLFADHPEAVYDPAGDRMLVTVQGSDSPDVWALSLGSSPTWTQLSPAGRRPLPRSIPLVPDLERHRILLYSGSGGNDTWALYLDDSYLVDVPRSIPVATAFRLDPVRPNPTRGRPLVSFRLTGNAPARLELLDIQGRLVWKHDVGSLGAGAHTVRLGPTRSPGLYFLRLTEGEHAESSKFVVVE</sequence>
<comment type="caution">
    <text evidence="3">The sequence shown here is derived from an EMBL/GenBank/DDBJ whole genome shotgun (WGS) entry which is preliminary data.</text>
</comment>
<protein>
    <submittedName>
        <fullName evidence="3">T9SS type A sorting domain-containing protein</fullName>
    </submittedName>
</protein>
<reference evidence="3 4" key="1">
    <citation type="journal article" date="2019" name="Nat. Microbiol.">
        <title>Mediterranean grassland soil C-N compound turnover is dependent on rainfall and depth, and is mediated by genomically divergent microorganisms.</title>
        <authorList>
            <person name="Diamond S."/>
            <person name="Andeer P.F."/>
            <person name="Li Z."/>
            <person name="Crits-Christoph A."/>
            <person name="Burstein D."/>
            <person name="Anantharaman K."/>
            <person name="Lane K.R."/>
            <person name="Thomas B.C."/>
            <person name="Pan C."/>
            <person name="Northen T.R."/>
            <person name="Banfield J.F."/>
        </authorList>
    </citation>
    <scope>NUCLEOTIDE SEQUENCE [LARGE SCALE GENOMIC DNA]</scope>
    <source>
        <strain evidence="3">WS_8</strain>
    </source>
</reference>
<dbReference type="Proteomes" id="UP000316609">
    <property type="component" value="Unassembled WGS sequence"/>
</dbReference>
<evidence type="ECO:0000313" key="4">
    <source>
        <dbReference type="Proteomes" id="UP000316609"/>
    </source>
</evidence>
<dbReference type="Pfam" id="PF24681">
    <property type="entry name" value="Kelch_KLHDC2_KLHL20_DRC7"/>
    <property type="match status" value="1"/>
</dbReference>
<dbReference type="AlphaFoldDB" id="A0A538TKW6"/>
<proteinExistence type="predicted"/>
<accession>A0A538TKW6</accession>
<dbReference type="Gene3D" id="2.130.10.80">
    <property type="entry name" value="Galactose oxidase/kelch, beta-propeller"/>
    <property type="match status" value="1"/>
</dbReference>
<dbReference type="PANTHER" id="PTHR46093:SF18">
    <property type="entry name" value="FIBRONECTIN TYPE-III DOMAIN-CONTAINING PROTEIN"/>
    <property type="match status" value="1"/>
</dbReference>
<dbReference type="EMBL" id="VBOY01000091">
    <property type="protein sequence ID" value="TMQ64267.1"/>
    <property type="molecule type" value="Genomic_DNA"/>
</dbReference>
<gene>
    <name evidence="3" type="ORF">E6K78_09625</name>
</gene>
<evidence type="ECO:0000256" key="2">
    <source>
        <dbReference type="ARBA" id="ARBA00022737"/>
    </source>
</evidence>
<organism evidence="3 4">
    <name type="scientific">Eiseniibacteriota bacterium</name>
    <dbReference type="NCBI Taxonomy" id="2212470"/>
    <lineage>
        <taxon>Bacteria</taxon>
        <taxon>Candidatus Eiseniibacteriota</taxon>
    </lineage>
</organism>
<evidence type="ECO:0000256" key="1">
    <source>
        <dbReference type="ARBA" id="ARBA00022441"/>
    </source>
</evidence>
<evidence type="ECO:0000313" key="3">
    <source>
        <dbReference type="EMBL" id="TMQ64267.1"/>
    </source>
</evidence>
<keyword evidence="1" id="KW-0880">Kelch repeat</keyword>
<dbReference type="NCBIfam" id="TIGR04183">
    <property type="entry name" value="Por_Secre_tail"/>
    <property type="match status" value="1"/>
</dbReference>
<dbReference type="SUPFAM" id="SSF117281">
    <property type="entry name" value="Kelch motif"/>
    <property type="match status" value="2"/>
</dbReference>
<name>A0A538TKW6_UNCEI</name>